<organism evidence="1 2">
    <name type="scientific">Holothuria leucospilota</name>
    <name type="common">Black long sea cucumber</name>
    <name type="synonym">Mertensiothuria leucospilota</name>
    <dbReference type="NCBI Taxonomy" id="206669"/>
    <lineage>
        <taxon>Eukaryota</taxon>
        <taxon>Metazoa</taxon>
        <taxon>Echinodermata</taxon>
        <taxon>Eleutherozoa</taxon>
        <taxon>Echinozoa</taxon>
        <taxon>Holothuroidea</taxon>
        <taxon>Aspidochirotacea</taxon>
        <taxon>Aspidochirotida</taxon>
        <taxon>Holothuriidae</taxon>
        <taxon>Holothuria</taxon>
    </lineage>
</organism>
<keyword evidence="2" id="KW-1185">Reference proteome</keyword>
<evidence type="ECO:0000313" key="2">
    <source>
        <dbReference type="Proteomes" id="UP001152320"/>
    </source>
</evidence>
<protein>
    <submittedName>
        <fullName evidence="1">Uncharacterized protein</fullName>
    </submittedName>
</protein>
<gene>
    <name evidence="1" type="ORF">HOLleu_35963</name>
</gene>
<evidence type="ECO:0000313" key="1">
    <source>
        <dbReference type="EMBL" id="KAJ8023502.1"/>
    </source>
</evidence>
<name>A0A9Q0YNK9_HOLLE</name>
<dbReference type="EMBL" id="JAIZAY010000019">
    <property type="protein sequence ID" value="KAJ8023502.1"/>
    <property type="molecule type" value="Genomic_DNA"/>
</dbReference>
<reference evidence="1" key="1">
    <citation type="submission" date="2021-10" db="EMBL/GenBank/DDBJ databases">
        <title>Tropical sea cucumber genome reveals ecological adaptation and Cuvierian tubules defense mechanism.</title>
        <authorList>
            <person name="Chen T."/>
        </authorList>
    </citation>
    <scope>NUCLEOTIDE SEQUENCE</scope>
    <source>
        <strain evidence="1">Nanhai2018</strain>
        <tissue evidence="1">Muscle</tissue>
    </source>
</reference>
<proteinExistence type="predicted"/>
<dbReference type="AlphaFoldDB" id="A0A9Q0YNK9"/>
<comment type="caution">
    <text evidence="1">The sequence shown here is derived from an EMBL/GenBank/DDBJ whole genome shotgun (WGS) entry which is preliminary data.</text>
</comment>
<accession>A0A9Q0YNK9</accession>
<sequence>MSLQPAVRTKPTSKMTRPSPVQLIVGQSRQTSNIQQLLLTHQSTDQLRQTLPVKQLVDRK</sequence>
<dbReference type="Proteomes" id="UP001152320">
    <property type="component" value="Chromosome 19"/>
</dbReference>